<sequence length="931" mass="99331">MGALGDARGAVVGLQHAEAAARAGIASALGRASGAVAVLKQRDAEAEAELRRTAGAVVSEGFEEFASWEDRRWLNWRCPSRVPDEIRVGEIAHPGGALPATVPIFGEPTIVIATESEEAAKHARGVLRSISVRLAAAMGDRVVLHLIDPHQGGFGFPERSSLPQDAPRTADVARDLDAVIKAGFDFQRRYDARAFRDLARGEIDAESLHVVLAMDYPRGYGHQANQHLNQIARLGPAGVQLIVHHDLTVPEPGEGLRLQHPVVIDVGPTGSVSGPWGSLSGPADHPPHAGVLGAISEGLPVSVNTADSDGSVGWAAVNPDDPALWWSESAAGEARAVVGRDTAGQPLELAFGQDGRGTSRSHMVVAGEPGAGKGVLLHSAILSLATRYRPDDLRFILIDGQEGVTMQDYVGLPHADLVSIQTPSDLARQVIADVGSELRRRDALLLQAGVESIGQYRAARPGTEMPRLVVVIDEYQTFLADDREDVAIGALRQIAAQGRKVGVHLLLASQRFHATGLLNQGALFDNIQTRLCLRMPTDAIDRIDEFDREGRDLIRRHCSERGRVVRNDAGGAAGHSVAGYVAFAEPDARKVWVDLLRDKARVAGLESTPEVFDARRPAVPRTSRALGRLASVDVADAAAVERWAESDARGGGLAATEWQPYDNPFAFLAGRSFSIYGSAFAKVDRAADHNVMVVANDAEVLGGIMLTGLVAAGMSSARSTMSVSVLSELPPPGAWAGLLTRDLPELLGARGHLVRVAQSAESAAMLAAKAVEEIERRNALPPIELAALGPYLVVAAGLERISAFRNVDGRYGPESSEAGGHLRQVLTAGPYVGVHAVLATTSRAQWVQVMPDKAYRHFVHRFFQQMSADDSRALLNASHANKVTPAGIDGQQRAAYQHRETGVHYRFLPYAAGHALVDALRDFVNVGGERA</sequence>
<dbReference type="PANTHER" id="PTHR22683:SF41">
    <property type="entry name" value="DNA TRANSLOCASE FTSK"/>
    <property type="match status" value="1"/>
</dbReference>
<keyword evidence="2 3" id="KW-0067">ATP-binding</keyword>
<organism evidence="5 6">
    <name type="scientific">Nocardioides immobilis</name>
    <dbReference type="NCBI Taxonomy" id="2049295"/>
    <lineage>
        <taxon>Bacteria</taxon>
        <taxon>Bacillati</taxon>
        <taxon>Actinomycetota</taxon>
        <taxon>Actinomycetes</taxon>
        <taxon>Propionibacteriales</taxon>
        <taxon>Nocardioidaceae</taxon>
        <taxon>Nocardioides</taxon>
    </lineage>
</organism>
<evidence type="ECO:0000256" key="3">
    <source>
        <dbReference type="PROSITE-ProRule" id="PRU00289"/>
    </source>
</evidence>
<comment type="caution">
    <text evidence="5">The sequence shown here is derived from an EMBL/GenBank/DDBJ whole genome shotgun (WGS) entry which is preliminary data.</text>
</comment>
<name>A0A417XYI4_9ACTN</name>
<feature type="binding site" evidence="3">
    <location>
        <begin position="367"/>
        <end position="374"/>
    </location>
    <ligand>
        <name>ATP</name>
        <dbReference type="ChEBI" id="CHEBI:30616"/>
    </ligand>
</feature>
<dbReference type="Gene3D" id="3.40.50.300">
    <property type="entry name" value="P-loop containing nucleotide triphosphate hydrolases"/>
    <property type="match status" value="1"/>
</dbReference>
<accession>A0A417XYI4</accession>
<gene>
    <name evidence="5" type="ORF">D0Z08_19545</name>
</gene>
<dbReference type="OrthoDB" id="3217500at2"/>
<keyword evidence="6" id="KW-1185">Reference proteome</keyword>
<evidence type="ECO:0000313" key="5">
    <source>
        <dbReference type="EMBL" id="RHW25423.1"/>
    </source>
</evidence>
<evidence type="ECO:0000256" key="2">
    <source>
        <dbReference type="ARBA" id="ARBA00022840"/>
    </source>
</evidence>
<dbReference type="Proteomes" id="UP000283644">
    <property type="component" value="Unassembled WGS sequence"/>
</dbReference>
<dbReference type="EMBL" id="QXGH01000024">
    <property type="protein sequence ID" value="RHW25423.1"/>
    <property type="molecule type" value="Genomic_DNA"/>
</dbReference>
<keyword evidence="1 3" id="KW-0547">Nucleotide-binding</keyword>
<dbReference type="GO" id="GO:0005524">
    <property type="term" value="F:ATP binding"/>
    <property type="evidence" value="ECO:0007669"/>
    <property type="project" value="UniProtKB-UniRule"/>
</dbReference>
<dbReference type="AlphaFoldDB" id="A0A417XYI4"/>
<dbReference type="CDD" id="cd01127">
    <property type="entry name" value="TrwB_TraG_TraD_VirD4"/>
    <property type="match status" value="1"/>
</dbReference>
<dbReference type="SUPFAM" id="SSF52540">
    <property type="entry name" value="P-loop containing nucleoside triphosphate hydrolases"/>
    <property type="match status" value="1"/>
</dbReference>
<dbReference type="PROSITE" id="PS50901">
    <property type="entry name" value="FTSK"/>
    <property type="match status" value="1"/>
</dbReference>
<dbReference type="GO" id="GO:0003677">
    <property type="term" value="F:DNA binding"/>
    <property type="evidence" value="ECO:0007669"/>
    <property type="project" value="InterPro"/>
</dbReference>
<dbReference type="InterPro" id="IPR027417">
    <property type="entry name" value="P-loop_NTPase"/>
</dbReference>
<dbReference type="RefSeq" id="WP_118926938.1">
    <property type="nucleotide sequence ID" value="NZ_QXGH01000024.1"/>
</dbReference>
<feature type="domain" description="FtsK" evidence="4">
    <location>
        <begin position="344"/>
        <end position="542"/>
    </location>
</feature>
<dbReference type="SMART" id="SM00382">
    <property type="entry name" value="AAA"/>
    <property type="match status" value="1"/>
</dbReference>
<protein>
    <submittedName>
        <fullName evidence="5">DNA translocase FtsK</fullName>
    </submittedName>
</protein>
<dbReference type="InterPro" id="IPR050206">
    <property type="entry name" value="FtsK/SpoIIIE/SftA"/>
</dbReference>
<dbReference type="InterPro" id="IPR002543">
    <property type="entry name" value="FtsK_dom"/>
</dbReference>
<dbReference type="PANTHER" id="PTHR22683">
    <property type="entry name" value="SPORULATION PROTEIN RELATED"/>
    <property type="match status" value="1"/>
</dbReference>
<evidence type="ECO:0000256" key="1">
    <source>
        <dbReference type="ARBA" id="ARBA00022741"/>
    </source>
</evidence>
<reference evidence="5 6" key="1">
    <citation type="submission" date="2018-09" db="EMBL/GenBank/DDBJ databases">
        <title>Genome sequencing of Nocardioides immobilis CCTCC AB 2017083 for comparison to Nocardioides silvaticus.</title>
        <authorList>
            <person name="Li C."/>
            <person name="Wang G."/>
        </authorList>
    </citation>
    <scope>NUCLEOTIDE SEQUENCE [LARGE SCALE GENOMIC DNA]</scope>
    <source>
        <strain evidence="5 6">CCTCC AB 2017083</strain>
    </source>
</reference>
<evidence type="ECO:0000259" key="4">
    <source>
        <dbReference type="PROSITE" id="PS50901"/>
    </source>
</evidence>
<evidence type="ECO:0000313" key="6">
    <source>
        <dbReference type="Proteomes" id="UP000283644"/>
    </source>
</evidence>
<dbReference type="InterPro" id="IPR003593">
    <property type="entry name" value="AAA+_ATPase"/>
</dbReference>
<proteinExistence type="predicted"/>
<dbReference type="Pfam" id="PF01580">
    <property type="entry name" value="FtsK_SpoIIIE"/>
    <property type="match status" value="1"/>
</dbReference>